<dbReference type="PROSITE" id="PS00195">
    <property type="entry name" value="GLUTAREDOXIN_1"/>
    <property type="match status" value="1"/>
</dbReference>
<keyword evidence="3" id="KW-0249">Electron transport</keyword>
<comment type="catalytic activity">
    <reaction evidence="7">
        <text>RX + glutathione = an S-substituted glutathione + a halide anion + H(+)</text>
        <dbReference type="Rhea" id="RHEA:16437"/>
        <dbReference type="ChEBI" id="CHEBI:15378"/>
        <dbReference type="ChEBI" id="CHEBI:16042"/>
        <dbReference type="ChEBI" id="CHEBI:17792"/>
        <dbReference type="ChEBI" id="CHEBI:57925"/>
        <dbReference type="ChEBI" id="CHEBI:90779"/>
        <dbReference type="EC" id="2.5.1.18"/>
    </reaction>
</comment>
<dbReference type="GO" id="GO:0034599">
    <property type="term" value="P:cellular response to oxidative stress"/>
    <property type="evidence" value="ECO:0007669"/>
    <property type="project" value="TreeGrafter"/>
</dbReference>
<sequence length="102" mass="11389">MATKAVKLYIEQNKVVVFSKTWCPYCAQAKKTLGDFKIDFTAVELDNLKNEREMQDALLEVSGQRTVPNIYIGQKHIGGNSDLQALKSSGQLETLLKEVDAL</sequence>
<dbReference type="PROSITE" id="PS51354">
    <property type="entry name" value="GLUTAREDOXIN_2"/>
    <property type="match status" value="1"/>
</dbReference>
<comment type="catalytic activity">
    <reaction evidence="6">
        <text>1-chloro-2,4-dinitrobenzene + glutathione = 2,4-dinitrophenyl-S-glutathione + chloride + H(+)</text>
        <dbReference type="Rhea" id="RHEA:51220"/>
        <dbReference type="ChEBI" id="CHEBI:15378"/>
        <dbReference type="ChEBI" id="CHEBI:17996"/>
        <dbReference type="ChEBI" id="CHEBI:34718"/>
        <dbReference type="ChEBI" id="CHEBI:57925"/>
        <dbReference type="ChEBI" id="CHEBI:133977"/>
        <dbReference type="EC" id="2.5.1.18"/>
    </reaction>
</comment>
<dbReference type="EMBL" id="LGSR01000006">
    <property type="protein sequence ID" value="KOS21948.1"/>
    <property type="molecule type" value="Genomic_DNA"/>
</dbReference>
<dbReference type="OrthoDB" id="418495at2759"/>
<evidence type="ECO:0000256" key="1">
    <source>
        <dbReference type="ARBA" id="ARBA00000217"/>
    </source>
</evidence>
<dbReference type="GO" id="GO:0005634">
    <property type="term" value="C:nucleus"/>
    <property type="evidence" value="ECO:0007669"/>
    <property type="project" value="TreeGrafter"/>
</dbReference>
<dbReference type="GO" id="GO:0004364">
    <property type="term" value="F:glutathione transferase activity"/>
    <property type="evidence" value="ECO:0007669"/>
    <property type="project" value="UniProtKB-EC"/>
</dbReference>
<dbReference type="InterPro" id="IPR014025">
    <property type="entry name" value="Glutaredoxin_subgr"/>
</dbReference>
<keyword evidence="4" id="KW-1015">Disulfide bond</keyword>
<dbReference type="PRINTS" id="PR00160">
    <property type="entry name" value="GLUTAREDOXIN"/>
</dbReference>
<keyword evidence="5" id="KW-0676">Redox-active center</keyword>
<dbReference type="PANTHER" id="PTHR45694">
    <property type="entry name" value="GLUTAREDOXIN 2"/>
    <property type="match status" value="1"/>
</dbReference>
<evidence type="ECO:0000256" key="2">
    <source>
        <dbReference type="ARBA" id="ARBA00022448"/>
    </source>
</evidence>
<feature type="domain" description="Glutaredoxin" evidence="8">
    <location>
        <begin position="15"/>
        <end position="77"/>
    </location>
</feature>
<dbReference type="PANTHER" id="PTHR45694:SF18">
    <property type="entry name" value="GLUTAREDOXIN-1-RELATED"/>
    <property type="match status" value="1"/>
</dbReference>
<dbReference type="Pfam" id="PF00462">
    <property type="entry name" value="Glutaredoxin"/>
    <property type="match status" value="1"/>
</dbReference>
<dbReference type="FunFam" id="3.40.30.10:FF:000026">
    <property type="entry name" value="Glutaredoxin 2"/>
    <property type="match status" value="1"/>
</dbReference>
<dbReference type="SUPFAM" id="SSF52833">
    <property type="entry name" value="Thioredoxin-like"/>
    <property type="match status" value="1"/>
</dbReference>
<dbReference type="AlphaFoldDB" id="A0A0M8MZG5"/>
<dbReference type="InterPro" id="IPR002109">
    <property type="entry name" value="Glutaredoxin"/>
</dbReference>
<evidence type="ECO:0000256" key="5">
    <source>
        <dbReference type="ARBA" id="ARBA00023284"/>
    </source>
</evidence>
<evidence type="ECO:0000313" key="9">
    <source>
        <dbReference type="EMBL" id="KOS21948.1"/>
    </source>
</evidence>
<evidence type="ECO:0000256" key="4">
    <source>
        <dbReference type="ARBA" id="ARBA00023157"/>
    </source>
</evidence>
<protein>
    <submittedName>
        <fullName evidence="9">Glutaredoxin</fullName>
    </submittedName>
</protein>
<comment type="caution">
    <text evidence="9">The sequence shown here is derived from an EMBL/GenBank/DDBJ whole genome shotgun (WGS) entry which is preliminary data.</text>
</comment>
<evidence type="ECO:0000313" key="10">
    <source>
        <dbReference type="Proteomes" id="UP000053831"/>
    </source>
</evidence>
<reference evidence="9 10" key="1">
    <citation type="submission" date="2015-07" db="EMBL/GenBank/DDBJ databases">
        <title>The genome of the fungus Escovopsis weberi, a specialized disease agent of ant agriculture.</title>
        <authorList>
            <person name="de Man T.J."/>
            <person name="Stajich J.E."/>
            <person name="Kubicek C.P."/>
            <person name="Chenthamara K."/>
            <person name="Atanasova L."/>
            <person name="Druzhinina I.S."/>
            <person name="Birnbaum S."/>
            <person name="Barribeau S.M."/>
            <person name="Teiling C."/>
            <person name="Suen G."/>
            <person name="Currie C."/>
            <person name="Gerardo N.M."/>
        </authorList>
    </citation>
    <scope>NUCLEOTIDE SEQUENCE [LARGE SCALE GENOMIC DNA]</scope>
</reference>
<evidence type="ECO:0000256" key="7">
    <source>
        <dbReference type="ARBA" id="ARBA00047960"/>
    </source>
</evidence>
<evidence type="ECO:0000256" key="3">
    <source>
        <dbReference type="ARBA" id="ARBA00022982"/>
    </source>
</evidence>
<keyword evidence="2" id="KW-0813">Transport</keyword>
<dbReference type="GO" id="GO:0005737">
    <property type="term" value="C:cytoplasm"/>
    <property type="evidence" value="ECO:0007669"/>
    <property type="project" value="TreeGrafter"/>
</dbReference>
<accession>A0A0M8MZG5</accession>
<name>A0A0M8MZG5_ESCWE</name>
<proteinExistence type="predicted"/>
<dbReference type="Gene3D" id="3.40.30.10">
    <property type="entry name" value="Glutaredoxin"/>
    <property type="match status" value="1"/>
</dbReference>
<dbReference type="GO" id="GO:0015038">
    <property type="term" value="F:glutathione disulfide oxidoreductase activity"/>
    <property type="evidence" value="ECO:0007669"/>
    <property type="project" value="TreeGrafter"/>
</dbReference>
<dbReference type="Proteomes" id="UP000053831">
    <property type="component" value="Unassembled WGS sequence"/>
</dbReference>
<dbReference type="STRING" id="150374.A0A0M8MZG5"/>
<evidence type="ECO:0000256" key="6">
    <source>
        <dbReference type="ARBA" id="ARBA00035808"/>
    </source>
</evidence>
<evidence type="ECO:0000259" key="8">
    <source>
        <dbReference type="Pfam" id="PF00462"/>
    </source>
</evidence>
<dbReference type="CDD" id="cd03419">
    <property type="entry name" value="GRX_GRXh_1_2_like"/>
    <property type="match status" value="1"/>
</dbReference>
<dbReference type="NCBIfam" id="TIGR02180">
    <property type="entry name" value="GRX_euk"/>
    <property type="match status" value="1"/>
</dbReference>
<organism evidence="9 10">
    <name type="scientific">Escovopsis weberi</name>
    <dbReference type="NCBI Taxonomy" id="150374"/>
    <lineage>
        <taxon>Eukaryota</taxon>
        <taxon>Fungi</taxon>
        <taxon>Dikarya</taxon>
        <taxon>Ascomycota</taxon>
        <taxon>Pezizomycotina</taxon>
        <taxon>Sordariomycetes</taxon>
        <taxon>Hypocreomycetidae</taxon>
        <taxon>Hypocreales</taxon>
        <taxon>Hypocreaceae</taxon>
        <taxon>Escovopsis</taxon>
    </lineage>
</organism>
<dbReference type="GO" id="GO:0004602">
    <property type="term" value="F:glutathione peroxidase activity"/>
    <property type="evidence" value="ECO:0007669"/>
    <property type="project" value="UniProtKB-EC"/>
</dbReference>
<dbReference type="InterPro" id="IPR011767">
    <property type="entry name" value="GLR_AS"/>
</dbReference>
<comment type="catalytic activity">
    <reaction evidence="1">
        <text>2 glutathione + H2O2 = glutathione disulfide + 2 H2O</text>
        <dbReference type="Rhea" id="RHEA:16833"/>
        <dbReference type="ChEBI" id="CHEBI:15377"/>
        <dbReference type="ChEBI" id="CHEBI:16240"/>
        <dbReference type="ChEBI" id="CHEBI:57925"/>
        <dbReference type="ChEBI" id="CHEBI:58297"/>
        <dbReference type="EC" id="1.11.1.9"/>
    </reaction>
</comment>
<keyword evidence="10" id="KW-1185">Reference proteome</keyword>
<gene>
    <name evidence="9" type="ORF">ESCO_001869</name>
</gene>
<dbReference type="InterPro" id="IPR011899">
    <property type="entry name" value="Glutaredoxin_euk/vir"/>
</dbReference>
<dbReference type="InterPro" id="IPR036249">
    <property type="entry name" value="Thioredoxin-like_sf"/>
</dbReference>